<comment type="caution">
    <text evidence="2">The sequence shown here is derived from an EMBL/GenBank/DDBJ whole genome shotgun (WGS) entry which is preliminary data.</text>
</comment>
<proteinExistence type="predicted"/>
<accession>A0A5B7HVK8</accession>
<reference evidence="2 3" key="1">
    <citation type="submission" date="2019-05" db="EMBL/GenBank/DDBJ databases">
        <title>Another draft genome of Portunus trituberculatus and its Hox gene families provides insights of decapod evolution.</title>
        <authorList>
            <person name="Jeong J.-H."/>
            <person name="Song I."/>
            <person name="Kim S."/>
            <person name="Choi T."/>
            <person name="Kim D."/>
            <person name="Ryu S."/>
            <person name="Kim W."/>
        </authorList>
    </citation>
    <scope>NUCLEOTIDE SEQUENCE [LARGE SCALE GENOMIC DNA]</scope>
    <source>
        <tissue evidence="2">Muscle</tissue>
    </source>
</reference>
<feature type="compositionally biased region" description="Polar residues" evidence="1">
    <location>
        <begin position="108"/>
        <end position="118"/>
    </location>
</feature>
<dbReference type="Proteomes" id="UP000324222">
    <property type="component" value="Unassembled WGS sequence"/>
</dbReference>
<dbReference type="AlphaFoldDB" id="A0A5B7HVK8"/>
<feature type="region of interest" description="Disordered" evidence="1">
    <location>
        <begin position="1"/>
        <end position="49"/>
    </location>
</feature>
<evidence type="ECO:0000313" key="2">
    <source>
        <dbReference type="EMBL" id="MPC73835.1"/>
    </source>
</evidence>
<keyword evidence="3" id="KW-1185">Reference proteome</keyword>
<dbReference type="EMBL" id="VSRR010037642">
    <property type="protein sequence ID" value="MPC73835.1"/>
    <property type="molecule type" value="Genomic_DNA"/>
</dbReference>
<protein>
    <submittedName>
        <fullName evidence="2">Uncharacterized protein</fullName>
    </submittedName>
</protein>
<gene>
    <name evidence="2" type="ORF">E2C01_068175</name>
</gene>
<evidence type="ECO:0000313" key="3">
    <source>
        <dbReference type="Proteomes" id="UP000324222"/>
    </source>
</evidence>
<evidence type="ECO:0000256" key="1">
    <source>
        <dbReference type="SAM" id="MobiDB-lite"/>
    </source>
</evidence>
<feature type="region of interest" description="Disordered" evidence="1">
    <location>
        <begin position="98"/>
        <end position="118"/>
    </location>
</feature>
<organism evidence="2 3">
    <name type="scientific">Portunus trituberculatus</name>
    <name type="common">Swimming crab</name>
    <name type="synonym">Neptunus trituberculatus</name>
    <dbReference type="NCBI Taxonomy" id="210409"/>
    <lineage>
        <taxon>Eukaryota</taxon>
        <taxon>Metazoa</taxon>
        <taxon>Ecdysozoa</taxon>
        <taxon>Arthropoda</taxon>
        <taxon>Crustacea</taxon>
        <taxon>Multicrustacea</taxon>
        <taxon>Malacostraca</taxon>
        <taxon>Eumalacostraca</taxon>
        <taxon>Eucarida</taxon>
        <taxon>Decapoda</taxon>
        <taxon>Pleocyemata</taxon>
        <taxon>Brachyura</taxon>
        <taxon>Eubrachyura</taxon>
        <taxon>Portunoidea</taxon>
        <taxon>Portunidae</taxon>
        <taxon>Portuninae</taxon>
        <taxon>Portunus</taxon>
    </lineage>
</organism>
<sequence length="118" mass="12803">MMAWRGKARGSTVANSGPPRPHLAPATPRWRGGDGVWVRPLPPPQEETNWPLIKHHFTIINTTTWVPTAPARPTQSNAARLVPTLRPEAAGARVWPRTVGGLGLSSLPRPTTNRGALE</sequence>
<name>A0A5B7HVK8_PORTR</name>